<dbReference type="SUPFAM" id="SSF55315">
    <property type="entry name" value="L30e-like"/>
    <property type="match status" value="1"/>
</dbReference>
<feature type="domain" description="Ribosomal protein eL8/eL30/eS12/Gadd45" evidence="1">
    <location>
        <begin position="7"/>
        <end position="94"/>
    </location>
</feature>
<gene>
    <name evidence="2" type="ORF">T233_00830</name>
</gene>
<dbReference type="AlphaFoldDB" id="V6Q475"/>
<protein>
    <recommendedName>
        <fullName evidence="1">Ribosomal protein eL8/eL30/eS12/Gadd45 domain-containing protein</fullName>
    </recommendedName>
</protein>
<dbReference type="Proteomes" id="UP000018126">
    <property type="component" value="Unassembled WGS sequence"/>
</dbReference>
<dbReference type="STRING" id="1408226.T233_00830"/>
<comment type="caution">
    <text evidence="2">The sequence shown here is derived from an EMBL/GenBank/DDBJ whole genome shotgun (WGS) entry which is preliminary data.</text>
</comment>
<name>V6Q475_9ENTE</name>
<evidence type="ECO:0000313" key="2">
    <source>
        <dbReference type="EMBL" id="EST89934.1"/>
    </source>
</evidence>
<dbReference type="Gene3D" id="3.30.1330.30">
    <property type="match status" value="1"/>
</dbReference>
<evidence type="ECO:0000313" key="3">
    <source>
        <dbReference type="Proteomes" id="UP000018126"/>
    </source>
</evidence>
<organism evidence="2 3">
    <name type="scientific">Vagococcus lutrae LBD1</name>
    <dbReference type="NCBI Taxonomy" id="1408226"/>
    <lineage>
        <taxon>Bacteria</taxon>
        <taxon>Bacillati</taxon>
        <taxon>Bacillota</taxon>
        <taxon>Bacilli</taxon>
        <taxon>Lactobacillales</taxon>
        <taxon>Enterococcaceae</taxon>
        <taxon>Vagococcus</taxon>
    </lineage>
</organism>
<dbReference type="InterPro" id="IPR004038">
    <property type="entry name" value="Ribosomal_eL8/eL30/eS12/Gad45"/>
</dbReference>
<dbReference type="EMBL" id="AYSH01000011">
    <property type="protein sequence ID" value="EST89934.1"/>
    <property type="molecule type" value="Genomic_DNA"/>
</dbReference>
<dbReference type="InterPro" id="IPR029064">
    <property type="entry name" value="Ribosomal_eL30-like_sf"/>
</dbReference>
<proteinExistence type="predicted"/>
<dbReference type="Pfam" id="PF01248">
    <property type="entry name" value="Ribosomal_L7Ae"/>
    <property type="match status" value="1"/>
</dbReference>
<sequence>MMNNEKALNLLGLATRAGKMISGEELVLQSVRSKKAKLVIISTDASDNTRKKLLDKCAYYQVPCITRFTHGELSHAIGKDRKSCAIQDTGFATKLQELIQS</sequence>
<accession>V6Q475</accession>
<reference evidence="2 3" key="1">
    <citation type="journal article" date="2013" name="Genome Announc.">
        <title>High-Quality Draft Genome Sequence of Vagococcus lutrae Strain LBD1, Isolated from the Largemouth Bass Micropterus salmoides.</title>
        <authorList>
            <person name="Lebreton F."/>
            <person name="Valentino M.D."/>
            <person name="Duncan L.B."/>
            <person name="Zeng Q."/>
            <person name="Manson McGuire A."/>
            <person name="Earl A.M."/>
            <person name="Gilmore M.S."/>
        </authorList>
    </citation>
    <scope>NUCLEOTIDE SEQUENCE [LARGE SCALE GENOMIC DNA]</scope>
    <source>
        <strain evidence="2 3">LBD1</strain>
    </source>
</reference>
<dbReference type="NCBIfam" id="NF005585">
    <property type="entry name" value="PRK07283.1"/>
    <property type="match status" value="1"/>
</dbReference>
<evidence type="ECO:0000259" key="1">
    <source>
        <dbReference type="Pfam" id="PF01248"/>
    </source>
</evidence>
<dbReference type="eggNOG" id="COG1358">
    <property type="taxonomic scope" value="Bacteria"/>
</dbReference>
<dbReference type="PATRIC" id="fig|1408226.3.peg.805"/>
<keyword evidence="3" id="KW-1185">Reference proteome</keyword>